<feature type="compositionally biased region" description="Low complexity" evidence="6">
    <location>
        <begin position="220"/>
        <end position="238"/>
    </location>
</feature>
<accession>A0A5C6DJ48</accession>
<evidence type="ECO:0000256" key="5">
    <source>
        <dbReference type="ARBA" id="ARBA00022898"/>
    </source>
</evidence>
<dbReference type="GO" id="GO:0031177">
    <property type="term" value="F:phosphopantetheine binding"/>
    <property type="evidence" value="ECO:0007669"/>
    <property type="project" value="InterPro"/>
</dbReference>
<evidence type="ECO:0000259" key="7">
    <source>
        <dbReference type="PROSITE" id="PS50075"/>
    </source>
</evidence>
<dbReference type="GO" id="GO:0008483">
    <property type="term" value="F:transaminase activity"/>
    <property type="evidence" value="ECO:0007669"/>
    <property type="project" value="InterPro"/>
</dbReference>
<evidence type="ECO:0000313" key="8">
    <source>
        <dbReference type="EMBL" id="TWU34946.1"/>
    </source>
</evidence>
<organism evidence="8 9">
    <name type="scientific">Novipirellula artificiosorum</name>
    <dbReference type="NCBI Taxonomy" id="2528016"/>
    <lineage>
        <taxon>Bacteria</taxon>
        <taxon>Pseudomonadati</taxon>
        <taxon>Planctomycetota</taxon>
        <taxon>Planctomycetia</taxon>
        <taxon>Pirellulales</taxon>
        <taxon>Pirellulaceae</taxon>
        <taxon>Novipirellula</taxon>
    </lineage>
</organism>
<dbReference type="Gene3D" id="3.40.50.1820">
    <property type="entry name" value="alpha/beta hydrolase"/>
    <property type="match status" value="1"/>
</dbReference>
<dbReference type="Proteomes" id="UP000319143">
    <property type="component" value="Unassembled WGS sequence"/>
</dbReference>
<dbReference type="InterPro" id="IPR010071">
    <property type="entry name" value="AA_adenyl_dom"/>
</dbReference>
<dbReference type="CDD" id="cd12116">
    <property type="entry name" value="A_NRPS_Ta1_like"/>
    <property type="match status" value="1"/>
</dbReference>
<dbReference type="Gene3D" id="3.30.559.30">
    <property type="entry name" value="Nonribosomal peptide synthetase, condensation domain"/>
    <property type="match status" value="1"/>
</dbReference>
<dbReference type="RefSeq" id="WP_146528373.1">
    <property type="nucleotide sequence ID" value="NZ_SJPV01000007.1"/>
</dbReference>
<dbReference type="Pfam" id="PF00202">
    <property type="entry name" value="Aminotran_3"/>
    <property type="match status" value="1"/>
</dbReference>
<comment type="caution">
    <text evidence="8">The sequence shown here is derived from an EMBL/GenBank/DDBJ whole genome shotgun (WGS) entry which is preliminary data.</text>
</comment>
<dbReference type="FunFam" id="1.10.1200.10:FF:000005">
    <property type="entry name" value="Nonribosomal peptide synthetase 1"/>
    <property type="match status" value="1"/>
</dbReference>
<dbReference type="PROSITE" id="PS50075">
    <property type="entry name" value="CARRIER"/>
    <property type="match status" value="2"/>
</dbReference>
<feature type="compositionally biased region" description="Basic and acidic residues" evidence="6">
    <location>
        <begin position="241"/>
        <end position="251"/>
    </location>
</feature>
<dbReference type="FunFam" id="2.30.38.10:FF:000001">
    <property type="entry name" value="Non-ribosomal peptide synthetase PvdI"/>
    <property type="match status" value="1"/>
</dbReference>
<keyword evidence="3" id="KW-0596">Phosphopantetheine</keyword>
<feature type="region of interest" description="Disordered" evidence="6">
    <location>
        <begin position="101"/>
        <end position="153"/>
    </location>
</feature>
<dbReference type="InterPro" id="IPR025110">
    <property type="entry name" value="AMP-bd_C"/>
</dbReference>
<protein>
    <submittedName>
        <fullName evidence="8">Dimodular nonribosomal peptide synthase</fullName>
    </submittedName>
</protein>
<feature type="compositionally biased region" description="Low complexity" evidence="6">
    <location>
        <begin position="135"/>
        <end position="144"/>
    </location>
</feature>
<keyword evidence="4" id="KW-0597">Phosphoprotein</keyword>
<dbReference type="InterPro" id="IPR049704">
    <property type="entry name" value="Aminotrans_3_PPA_site"/>
</dbReference>
<dbReference type="InterPro" id="IPR015422">
    <property type="entry name" value="PyrdxlP-dep_Trfase_small"/>
</dbReference>
<evidence type="ECO:0000256" key="1">
    <source>
        <dbReference type="ARBA" id="ARBA00001933"/>
    </source>
</evidence>
<dbReference type="GO" id="GO:0043041">
    <property type="term" value="P:amino acid activation for nonribosomal peptide biosynthetic process"/>
    <property type="evidence" value="ECO:0007669"/>
    <property type="project" value="TreeGrafter"/>
</dbReference>
<dbReference type="InterPro" id="IPR001031">
    <property type="entry name" value="Thioesterase"/>
</dbReference>
<dbReference type="SUPFAM" id="SSF53383">
    <property type="entry name" value="PLP-dependent transferases"/>
    <property type="match status" value="1"/>
</dbReference>
<dbReference type="Gene3D" id="3.30.559.10">
    <property type="entry name" value="Chloramphenicol acetyltransferase-like domain"/>
    <property type="match status" value="1"/>
</dbReference>
<dbReference type="Gene3D" id="3.40.640.10">
    <property type="entry name" value="Type I PLP-dependent aspartate aminotransferase-like (Major domain)"/>
    <property type="match status" value="1"/>
</dbReference>
<dbReference type="FunFam" id="3.40.50.980:FF:000001">
    <property type="entry name" value="Non-ribosomal peptide synthetase"/>
    <property type="match status" value="1"/>
</dbReference>
<dbReference type="SUPFAM" id="SSF53474">
    <property type="entry name" value="alpha/beta-Hydrolases"/>
    <property type="match status" value="1"/>
</dbReference>
<dbReference type="Gene3D" id="2.30.38.10">
    <property type="entry name" value="Luciferase, Domain 3"/>
    <property type="match status" value="1"/>
</dbReference>
<dbReference type="Pfam" id="PF00975">
    <property type="entry name" value="Thioesterase"/>
    <property type="match status" value="1"/>
</dbReference>
<dbReference type="InterPro" id="IPR000873">
    <property type="entry name" value="AMP-dep_synth/lig_dom"/>
</dbReference>
<feature type="domain" description="Carrier" evidence="7">
    <location>
        <begin position="13"/>
        <end position="88"/>
    </location>
</feature>
<comment type="cofactor">
    <cofactor evidence="2">
        <name>pantetheine 4'-phosphate</name>
        <dbReference type="ChEBI" id="CHEBI:47942"/>
    </cofactor>
</comment>
<evidence type="ECO:0000256" key="2">
    <source>
        <dbReference type="ARBA" id="ARBA00001957"/>
    </source>
</evidence>
<dbReference type="NCBIfam" id="TIGR01733">
    <property type="entry name" value="AA-adenyl-dom"/>
    <property type="match status" value="1"/>
</dbReference>
<dbReference type="EMBL" id="SJPV01000007">
    <property type="protein sequence ID" value="TWU34946.1"/>
    <property type="molecule type" value="Genomic_DNA"/>
</dbReference>
<dbReference type="SUPFAM" id="SSF52777">
    <property type="entry name" value="CoA-dependent acyltransferases"/>
    <property type="match status" value="2"/>
</dbReference>
<dbReference type="OrthoDB" id="9778383at2"/>
<dbReference type="FunFam" id="3.40.50.12780:FF:000012">
    <property type="entry name" value="Non-ribosomal peptide synthetase"/>
    <property type="match status" value="1"/>
</dbReference>
<dbReference type="CDD" id="cd19531">
    <property type="entry name" value="LCL_NRPS-like"/>
    <property type="match status" value="1"/>
</dbReference>
<reference evidence="8 9" key="1">
    <citation type="submission" date="2019-02" db="EMBL/GenBank/DDBJ databases">
        <title>Deep-cultivation of Planctomycetes and their phenomic and genomic characterization uncovers novel biology.</title>
        <authorList>
            <person name="Wiegand S."/>
            <person name="Jogler M."/>
            <person name="Boedeker C."/>
            <person name="Pinto D."/>
            <person name="Vollmers J."/>
            <person name="Rivas-Marin E."/>
            <person name="Kohn T."/>
            <person name="Peeters S.H."/>
            <person name="Heuer A."/>
            <person name="Rast P."/>
            <person name="Oberbeckmann S."/>
            <person name="Bunk B."/>
            <person name="Jeske O."/>
            <person name="Meyerdierks A."/>
            <person name="Storesund J.E."/>
            <person name="Kallscheuer N."/>
            <person name="Luecker S."/>
            <person name="Lage O.M."/>
            <person name="Pohl T."/>
            <person name="Merkel B.J."/>
            <person name="Hornburger P."/>
            <person name="Mueller R.-W."/>
            <person name="Bruemmer F."/>
            <person name="Labrenz M."/>
            <person name="Spormann A.M."/>
            <person name="Op Den Camp H."/>
            <person name="Overmann J."/>
            <person name="Amann R."/>
            <person name="Jetten M.S.M."/>
            <person name="Mascher T."/>
            <person name="Medema M.H."/>
            <person name="Devos D.P."/>
            <person name="Kaster A.-K."/>
            <person name="Ovreas L."/>
            <person name="Rohde M."/>
            <person name="Galperin M.Y."/>
            <person name="Jogler C."/>
        </authorList>
    </citation>
    <scope>NUCLEOTIDE SEQUENCE [LARGE SCALE GENOMIC DNA]</scope>
    <source>
        <strain evidence="8 9">Poly41</strain>
    </source>
</reference>
<dbReference type="InterPro" id="IPR006162">
    <property type="entry name" value="Ppantetheine_attach_site"/>
</dbReference>
<dbReference type="PANTHER" id="PTHR45527">
    <property type="entry name" value="NONRIBOSOMAL PEPTIDE SYNTHETASE"/>
    <property type="match status" value="1"/>
</dbReference>
<dbReference type="InterPro" id="IPR009081">
    <property type="entry name" value="PP-bd_ACP"/>
</dbReference>
<feature type="compositionally biased region" description="Polar residues" evidence="6">
    <location>
        <begin position="101"/>
        <end position="115"/>
    </location>
</feature>
<dbReference type="InterPro" id="IPR045851">
    <property type="entry name" value="AMP-bd_C_sf"/>
</dbReference>
<dbReference type="InterPro" id="IPR036736">
    <property type="entry name" value="ACP-like_sf"/>
</dbReference>
<dbReference type="InterPro" id="IPR005814">
    <property type="entry name" value="Aminotrans_3"/>
</dbReference>
<name>A0A5C6DJ48_9BACT</name>
<feature type="compositionally biased region" description="Basic and acidic residues" evidence="6">
    <location>
        <begin position="262"/>
        <end position="278"/>
    </location>
</feature>
<dbReference type="PROSITE" id="PS00600">
    <property type="entry name" value="AA_TRANSFER_CLASS_3"/>
    <property type="match status" value="1"/>
</dbReference>
<dbReference type="InterPro" id="IPR023213">
    <property type="entry name" value="CAT-like_dom_sf"/>
</dbReference>
<dbReference type="SUPFAM" id="SSF56801">
    <property type="entry name" value="Acetyl-CoA synthetase-like"/>
    <property type="match status" value="1"/>
</dbReference>
<comment type="cofactor">
    <cofactor evidence="1">
        <name>pyridoxal 5'-phosphate</name>
        <dbReference type="ChEBI" id="CHEBI:597326"/>
    </cofactor>
</comment>
<evidence type="ECO:0000256" key="4">
    <source>
        <dbReference type="ARBA" id="ARBA00022553"/>
    </source>
</evidence>
<dbReference type="InterPro" id="IPR015421">
    <property type="entry name" value="PyrdxlP-dep_Trfase_major"/>
</dbReference>
<dbReference type="GO" id="GO:0030170">
    <property type="term" value="F:pyridoxal phosphate binding"/>
    <property type="evidence" value="ECO:0007669"/>
    <property type="project" value="InterPro"/>
</dbReference>
<dbReference type="GO" id="GO:0005737">
    <property type="term" value="C:cytoplasm"/>
    <property type="evidence" value="ECO:0007669"/>
    <property type="project" value="TreeGrafter"/>
</dbReference>
<dbReference type="PANTHER" id="PTHR45527:SF1">
    <property type="entry name" value="FATTY ACID SYNTHASE"/>
    <property type="match status" value="1"/>
</dbReference>
<evidence type="ECO:0000313" key="9">
    <source>
        <dbReference type="Proteomes" id="UP000319143"/>
    </source>
</evidence>
<sequence>MSDQTVNESILIESAESAIGKLLSEASGFELSELDRQASFPELGLDSLFLVQFSQKIKSQLRVKVTFRQLLEEIPSISALVEHVAKHLPDDLVSQGSLATDVSDSVGDTSQTSTGAIPAAEAEGSVRVDPPPTATSPSPFTAEPVAQPPQADTATSLGATIEPVSLPAMHQAPVDAASSVSTDRAGLAAIISQQNELMSLQLQLLAESRRTTPNSSPVNAPRTQTTASAPSAQTATPSELHVPDGDQRSAESSKTSSQPERPVAEKATLETKQPRTLERFGPYKPVRRAADGGLTDRQQQHLDTLIARFTRRTAKSRAHAQQHRPHFADPRGVAGYRRIWKSIVYQIAVDRSRGSKLWDIDGNEYIDIAMGFGLNLFGQSPDFITEAVAEQLKMGVEVGPQSPLAGEVAQLLCDFSRKRRVSFCNTGSEAVMAAMRLARTVTGKSKIVFFNKDYHGNFDQVLVRSIQMGQQRRSQPAAPGVPQALADLTMVLDYGTDEALEAIRNHADDIAAVLVEPVQSANPFMQPSEFLHEVRRITKEKQIALVMDEVITGFRAAPGGAQEWFGVWGDMATYGKVLGGGLPIGALAGSSEYMDALDGGDWRYEDDSEPTADMTFFAGTFVRHPLAMTAAHQVLMKVKEAGPELQQGLTEKTTYLVNSLNAFFEKEQYPFRVAQFTSLFRFMFPPAVEYADLLYFHLLDRGIFTRGWGDNCFLSTAHSDEDIDRIIQAVKDSCNEIRQGGFLPDAEEVEPVGHSARNDTQRKKKLTRFPLTEAQLEIWVTSQMGDKASCSYNEPFFVRFRGSLDADRLCDAIQTVVSRHGELHVRFDTHGSYQESRPPQPIAIDRQDLRHDSSQQREQALAATAKHFGSSPFDLSAGPLIRLQLVTVKNDEHLLFFSAHHLVSDGWSTNLMLGEIAEVYTATLEERPPELPEAAEFCDYVAREASEQASVDVAVSYWKDQFRDLPEPLELPSDRPRPAIKSFAGSTFIHRFSPDVYQATKKVAAENKVTLFSITLSALNVLLARLSGQQDIVVTIPTAGQLAAENPCLVGHCVNLLPIRSQISFRDSFETLVASTQTRVLDAYDHQECTLGRIVRELRVPRDASRLALTEINFNLDRDGEGLEFPELEVEVSQTVKTTSTFDLFFNLNETKQGLELYLDYNSDLYEEETIRRWVGHYETLLRGIADHPTQALGDLPILNEQERKQILVDWNATSAPYPEQCRVEELFEKQVKITPTRVAAIFDNETLTYAELDGRANNLAQSILDHGLTPEEPVGLCIERSLDMVVAVLAILKAGGCFTPIDPDFPDDRIRLMIADSGIRLLVSQPELLSRFGSAPLATLCVEAGNTLAKKPGTVKLTASQTAYTIYTSGSTGQPKGVQLTHRNLVNLLTSISRDPGFTDQDTMLAVTTLSFDIAMAELFLPLVNGGKLVIANQDAATDGDQLLRLLRDCQPTFMQPTPATWKMLLHAGWSGSEGLKIISTGEELPRDLAKKLIGKGAGLWNLYGPSETTIWSTRCRIEDADLPISIGRPIANTQAYILDHDQNPVPIGIPGELHLGGAGLAKGYLNRPELTNDRFIPNPFSDDPAERLYRTGDLTKFRPTGEIDCLGRIDNQIKLRGYRIELEEIESLLADNPAILEGVVVPKEFGVDDQRLVAYVIVRAGQKLDPNAVKAVLRSKLPDYMIPSFVVPRSQLPLTPNGKVDRRALATEPVAELSVEHHSDDKPLEPARNDVEVFLVKLWEKLLTIHPIGVHDNFFDLGGHSLLALRMIAEVERVYGVRLPLASLLQAPTIRALAESAQDGWKPNWDSLVPIQDGNDKLPPLFFIHAAHGNVLLYRELAIRLGKERPIYGLQARGLNGEAEVHTTVQEMATDYLKEIRKVQPQGPYHLGGYCLGGTIAYEISQQLSKEGEAIDLLALFDTTSQQFKETLWTSSYRRIQNIGFHAANLVRRGPRGAYPFVLGKLVELRSRFSRRWAVGVTKLAHATRIRKKPPLQLLEKINDQANDRYVHQPYSGRVTIFKPRKAYSGYDDPTLGWGNGLVQDLDVVELDVYPAGMLMEPYVEELAIEIQRRLSQRP</sequence>
<dbReference type="Pfam" id="PF00501">
    <property type="entry name" value="AMP-binding"/>
    <property type="match status" value="1"/>
</dbReference>
<dbReference type="Gene3D" id="3.90.1150.10">
    <property type="entry name" value="Aspartate Aminotransferase, domain 1"/>
    <property type="match status" value="1"/>
</dbReference>
<dbReference type="CDD" id="cd00610">
    <property type="entry name" value="OAT_like"/>
    <property type="match status" value="1"/>
</dbReference>
<feature type="region of interest" description="Disordered" evidence="6">
    <location>
        <begin position="208"/>
        <end position="296"/>
    </location>
</feature>
<dbReference type="PROSITE" id="PS00012">
    <property type="entry name" value="PHOSPHOPANTETHEINE"/>
    <property type="match status" value="1"/>
</dbReference>
<dbReference type="InterPro" id="IPR001242">
    <property type="entry name" value="Condensation_dom"/>
</dbReference>
<dbReference type="Gene3D" id="3.30.300.30">
    <property type="match status" value="1"/>
</dbReference>
<dbReference type="Pfam" id="PF00668">
    <property type="entry name" value="Condensation"/>
    <property type="match status" value="1"/>
</dbReference>
<feature type="domain" description="Carrier" evidence="7">
    <location>
        <begin position="1728"/>
        <end position="1803"/>
    </location>
</feature>
<dbReference type="SMART" id="SM00823">
    <property type="entry name" value="PKS_PP"/>
    <property type="match status" value="2"/>
</dbReference>
<proteinExistence type="predicted"/>
<evidence type="ECO:0000256" key="6">
    <source>
        <dbReference type="SAM" id="MobiDB-lite"/>
    </source>
</evidence>
<keyword evidence="5" id="KW-0663">Pyridoxal phosphate</keyword>
<dbReference type="InterPro" id="IPR020806">
    <property type="entry name" value="PKS_PP-bd"/>
</dbReference>
<dbReference type="Gene3D" id="1.10.1200.10">
    <property type="entry name" value="ACP-like"/>
    <property type="match status" value="2"/>
</dbReference>
<keyword evidence="9" id="KW-1185">Reference proteome</keyword>
<evidence type="ECO:0000256" key="3">
    <source>
        <dbReference type="ARBA" id="ARBA00022450"/>
    </source>
</evidence>
<dbReference type="InterPro" id="IPR029058">
    <property type="entry name" value="AB_hydrolase_fold"/>
</dbReference>
<dbReference type="GO" id="GO:0044550">
    <property type="term" value="P:secondary metabolite biosynthetic process"/>
    <property type="evidence" value="ECO:0007669"/>
    <property type="project" value="TreeGrafter"/>
</dbReference>
<dbReference type="InterPro" id="IPR015424">
    <property type="entry name" value="PyrdxlP-dep_Trfase"/>
</dbReference>
<dbReference type="Gene3D" id="3.40.50.980">
    <property type="match status" value="2"/>
</dbReference>
<dbReference type="Pfam" id="PF00550">
    <property type="entry name" value="PP-binding"/>
    <property type="match status" value="2"/>
</dbReference>
<dbReference type="SUPFAM" id="SSF47336">
    <property type="entry name" value="ACP-like"/>
    <property type="match status" value="2"/>
</dbReference>
<gene>
    <name evidence="8" type="primary">dhbF_2</name>
    <name evidence="8" type="ORF">Poly41_40900</name>
</gene>
<dbReference type="Pfam" id="PF13193">
    <property type="entry name" value="AMP-binding_C"/>
    <property type="match status" value="1"/>
</dbReference>